<organism evidence="11 12">
    <name type="scientific">Candidatus Thermofonsia Clade 1 bacterium</name>
    <dbReference type="NCBI Taxonomy" id="2364210"/>
    <lineage>
        <taxon>Bacteria</taxon>
        <taxon>Bacillati</taxon>
        <taxon>Chloroflexota</taxon>
        <taxon>Candidatus Thermofontia</taxon>
        <taxon>Candidatus Thermofonsia Clade 1</taxon>
    </lineage>
</organism>
<proteinExistence type="inferred from homology"/>
<feature type="binding site" evidence="8">
    <location>
        <position position="212"/>
    </location>
    <ligand>
        <name>Zn(2+)</name>
        <dbReference type="ChEBI" id="CHEBI:29105"/>
        <label>1</label>
        <note>catalytic</note>
    </ligand>
</feature>
<dbReference type="EMBL" id="PGTM01000043">
    <property type="protein sequence ID" value="PJF36586.1"/>
    <property type="molecule type" value="Genomic_DNA"/>
</dbReference>
<comment type="similarity">
    <text evidence="8">Belongs to the RNase Z family.</text>
</comment>
<feature type="binding site" evidence="8">
    <location>
        <position position="65"/>
    </location>
    <ligand>
        <name>Zn(2+)</name>
        <dbReference type="ChEBI" id="CHEBI:29105"/>
        <label>2</label>
        <note>catalytic</note>
    </ligand>
</feature>
<keyword evidence="2 8" id="KW-0819">tRNA processing</keyword>
<dbReference type="NCBIfam" id="NF000801">
    <property type="entry name" value="PRK00055.1-3"/>
    <property type="match status" value="1"/>
</dbReference>
<dbReference type="GO" id="GO:0008270">
    <property type="term" value="F:zinc ion binding"/>
    <property type="evidence" value="ECO:0007669"/>
    <property type="project" value="UniProtKB-UniRule"/>
</dbReference>
<feature type="region of interest" description="Disordered" evidence="9">
    <location>
        <begin position="315"/>
        <end position="336"/>
    </location>
</feature>
<comment type="subunit">
    <text evidence="1 8">Homodimer.</text>
</comment>
<dbReference type="HAMAP" id="MF_01818">
    <property type="entry name" value="RNase_Z_BN"/>
    <property type="match status" value="1"/>
</dbReference>
<feature type="binding site" evidence="8">
    <location>
        <position position="61"/>
    </location>
    <ligand>
        <name>Zn(2+)</name>
        <dbReference type="ChEBI" id="CHEBI:29105"/>
        <label>1</label>
        <note>catalytic</note>
    </ligand>
</feature>
<feature type="active site" description="Proton acceptor" evidence="8">
    <location>
        <position position="65"/>
    </location>
</feature>
<accession>A0A2M8PGC4</accession>
<dbReference type="InterPro" id="IPR036866">
    <property type="entry name" value="RibonucZ/Hydroxyglut_hydro"/>
</dbReference>
<dbReference type="Gene3D" id="3.60.15.10">
    <property type="entry name" value="Ribonuclease Z/Hydroxyacylglutathione hydrolase-like"/>
    <property type="match status" value="1"/>
</dbReference>
<dbReference type="PANTHER" id="PTHR46018">
    <property type="entry name" value="ZINC PHOSPHODIESTERASE ELAC PROTEIN 1"/>
    <property type="match status" value="1"/>
</dbReference>
<evidence type="ECO:0000256" key="4">
    <source>
        <dbReference type="ARBA" id="ARBA00022723"/>
    </source>
</evidence>
<keyword evidence="5 8" id="KW-0255">Endonuclease</keyword>
<comment type="function">
    <text evidence="8">Zinc phosphodiesterase, which displays some tRNA 3'-processing endonuclease activity. Probably involved in tRNA maturation, by removing a 3'-trailer from precursor tRNA.</text>
</comment>
<dbReference type="Pfam" id="PF12706">
    <property type="entry name" value="Lactamase_B_2"/>
    <property type="match status" value="1"/>
</dbReference>
<feature type="domain" description="Metallo-beta-lactamase" evidence="10">
    <location>
        <begin position="193"/>
        <end position="270"/>
    </location>
</feature>
<evidence type="ECO:0000256" key="8">
    <source>
        <dbReference type="HAMAP-Rule" id="MF_01818"/>
    </source>
</evidence>
<dbReference type="InterPro" id="IPR013471">
    <property type="entry name" value="RNase_Z/BN"/>
</dbReference>
<dbReference type="InterPro" id="IPR001279">
    <property type="entry name" value="Metallo-B-lactamas"/>
</dbReference>
<comment type="cofactor">
    <cofactor evidence="8">
        <name>Zn(2+)</name>
        <dbReference type="ChEBI" id="CHEBI:29105"/>
    </cofactor>
    <text evidence="8">Binds 2 Zn(2+) ions.</text>
</comment>
<evidence type="ECO:0000313" key="11">
    <source>
        <dbReference type="EMBL" id="PJF36586.1"/>
    </source>
</evidence>
<sequence length="336" mass="37293">MFELLFLGTSASAPSVHRGLSAQLVMAKEYRFLIDCGEGTQRQILRSGIGFKRLNRILITHGHLDHILGLAGLLSTLVRWESLDELTIYGSRWALERVQDLIYRVVFRNERLPLPIHLVDLSEGVFFETDDFSVSAFPVTHRGAGCLGYIFQEKTRRPFLAEKAEALGVPFGPERARLVRGEPITLADGRVIQPDEVLGADVRGARYVHTGDIGRTEDILEYVRDAHALVTEATYLSADADLAQQFGHMTAAGAARLAAEARVQALILTHLSRRSRERDVLAEAQAIFPNTYVARDFDRFSIHKERGVTKLAPAEANGHAENSEAALEIDDSPLEL</sequence>
<dbReference type="GO" id="GO:0042781">
    <property type="term" value="F:3'-tRNA processing endoribonuclease activity"/>
    <property type="evidence" value="ECO:0007669"/>
    <property type="project" value="UniProtKB-UniRule"/>
</dbReference>
<dbReference type="AlphaFoldDB" id="A0A2M8PGC4"/>
<keyword evidence="4 8" id="KW-0479">Metal-binding</keyword>
<feature type="binding site" evidence="8">
    <location>
        <position position="141"/>
    </location>
    <ligand>
        <name>Zn(2+)</name>
        <dbReference type="ChEBI" id="CHEBI:29105"/>
        <label>1</label>
        <note>catalytic</note>
    </ligand>
</feature>
<dbReference type="EC" id="3.1.26.11" evidence="8"/>
<keyword evidence="7 8" id="KW-0862">Zinc</keyword>
<evidence type="ECO:0000256" key="1">
    <source>
        <dbReference type="ARBA" id="ARBA00011738"/>
    </source>
</evidence>
<feature type="binding site" evidence="8">
    <location>
        <position position="212"/>
    </location>
    <ligand>
        <name>Zn(2+)</name>
        <dbReference type="ChEBI" id="CHEBI:29105"/>
        <label>2</label>
        <note>catalytic</note>
    </ligand>
</feature>
<comment type="caution">
    <text evidence="11">The sequence shown here is derived from an EMBL/GenBank/DDBJ whole genome shotgun (WGS) entry which is preliminary data.</text>
</comment>
<dbReference type="SUPFAM" id="SSF56281">
    <property type="entry name" value="Metallo-hydrolase/oxidoreductase"/>
    <property type="match status" value="1"/>
</dbReference>
<comment type="catalytic activity">
    <reaction evidence="8">
        <text>Endonucleolytic cleavage of RNA, removing extra 3' nucleotides from tRNA precursor, generating 3' termini of tRNAs. A 3'-hydroxy group is left at the tRNA terminus and a 5'-phosphoryl group is left at the trailer molecule.</text>
        <dbReference type="EC" id="3.1.26.11"/>
    </reaction>
</comment>
<gene>
    <name evidence="8" type="primary">rnz</name>
    <name evidence="11" type="ORF">CUN49_04645</name>
</gene>
<evidence type="ECO:0000313" key="12">
    <source>
        <dbReference type="Proteomes" id="UP000229681"/>
    </source>
</evidence>
<keyword evidence="6 8" id="KW-0378">Hydrolase</keyword>
<evidence type="ECO:0000256" key="6">
    <source>
        <dbReference type="ARBA" id="ARBA00022801"/>
    </source>
</evidence>
<dbReference type="PANTHER" id="PTHR46018:SF7">
    <property type="entry name" value="RIBONUCLEASE Z"/>
    <property type="match status" value="1"/>
</dbReference>
<evidence type="ECO:0000256" key="9">
    <source>
        <dbReference type="SAM" id="MobiDB-lite"/>
    </source>
</evidence>
<evidence type="ECO:0000256" key="2">
    <source>
        <dbReference type="ARBA" id="ARBA00022694"/>
    </source>
</evidence>
<name>A0A2M8PGC4_9CHLR</name>
<feature type="binding site" evidence="8">
    <location>
        <position position="270"/>
    </location>
    <ligand>
        <name>Zn(2+)</name>
        <dbReference type="ChEBI" id="CHEBI:29105"/>
        <label>2</label>
        <note>catalytic</note>
    </ligand>
</feature>
<evidence type="ECO:0000259" key="10">
    <source>
        <dbReference type="Pfam" id="PF12706"/>
    </source>
</evidence>
<protein>
    <recommendedName>
        <fullName evidence="8">Ribonuclease Z</fullName>
        <shortName evidence="8">RNase Z</shortName>
        <ecNumber evidence="8">3.1.26.11</ecNumber>
    </recommendedName>
    <alternativeName>
        <fullName evidence="8">tRNA 3 endonuclease</fullName>
    </alternativeName>
    <alternativeName>
        <fullName evidence="8">tRNase Z</fullName>
    </alternativeName>
</protein>
<evidence type="ECO:0000256" key="3">
    <source>
        <dbReference type="ARBA" id="ARBA00022722"/>
    </source>
</evidence>
<evidence type="ECO:0000256" key="5">
    <source>
        <dbReference type="ARBA" id="ARBA00022759"/>
    </source>
</evidence>
<dbReference type="CDD" id="cd07717">
    <property type="entry name" value="RNaseZ_ZiPD-like_MBL-fold"/>
    <property type="match status" value="1"/>
</dbReference>
<feature type="compositionally biased region" description="Acidic residues" evidence="9">
    <location>
        <begin position="327"/>
        <end position="336"/>
    </location>
</feature>
<dbReference type="Pfam" id="PF23023">
    <property type="entry name" value="Anti-Pycsar_Apyc1"/>
    <property type="match status" value="1"/>
</dbReference>
<feature type="binding site" evidence="8">
    <location>
        <position position="66"/>
    </location>
    <ligand>
        <name>Zn(2+)</name>
        <dbReference type="ChEBI" id="CHEBI:29105"/>
        <label>2</label>
        <note>catalytic</note>
    </ligand>
</feature>
<evidence type="ECO:0000256" key="7">
    <source>
        <dbReference type="ARBA" id="ARBA00022833"/>
    </source>
</evidence>
<dbReference type="Proteomes" id="UP000229681">
    <property type="component" value="Unassembled WGS sequence"/>
</dbReference>
<keyword evidence="3 8" id="KW-0540">Nuclease</keyword>
<feature type="binding site" evidence="8">
    <location>
        <position position="63"/>
    </location>
    <ligand>
        <name>Zn(2+)</name>
        <dbReference type="ChEBI" id="CHEBI:29105"/>
        <label>1</label>
        <note>catalytic</note>
    </ligand>
</feature>
<reference evidence="11 12" key="1">
    <citation type="submission" date="2017-11" db="EMBL/GenBank/DDBJ databases">
        <title>Evolution of Phototrophy in the Chloroflexi Phylum Driven by Horizontal Gene Transfer.</title>
        <authorList>
            <person name="Ward L.M."/>
            <person name="Hemp J."/>
            <person name="Shih P.M."/>
            <person name="Mcglynn S.E."/>
            <person name="Fischer W."/>
        </authorList>
    </citation>
    <scope>NUCLEOTIDE SEQUENCE [LARGE SCALE GENOMIC DNA]</scope>
    <source>
        <strain evidence="11">JP3_13</strain>
    </source>
</reference>